<sequence length="125" mass="13746">MTIDPTVTLGNLLTIGALIVGALSAWFLLRGDVVSMKAAQADQKEKHDALAASYAALQKRAEEIRARGAHELAEYKLIVAREYATNEAIKEVETTLVKAIDRLGDRFDNYFDRGQTAPRRRGGSN</sequence>
<dbReference type="OrthoDB" id="8162897at2"/>
<keyword evidence="1" id="KW-0812">Transmembrane</keyword>
<evidence type="ECO:0000313" key="2">
    <source>
        <dbReference type="EMBL" id="SFK29020.1"/>
    </source>
</evidence>
<dbReference type="EMBL" id="FOSL01000004">
    <property type="protein sequence ID" value="SFK29020.1"/>
    <property type="molecule type" value="Genomic_DNA"/>
</dbReference>
<evidence type="ECO:0000256" key="1">
    <source>
        <dbReference type="SAM" id="Phobius"/>
    </source>
</evidence>
<proteinExistence type="predicted"/>
<name>A0A1I3YB90_9HYPH</name>
<protein>
    <submittedName>
        <fullName evidence="2">Uncharacterized protein</fullName>
    </submittedName>
</protein>
<reference evidence="2 3" key="1">
    <citation type="submission" date="2016-10" db="EMBL/GenBank/DDBJ databases">
        <authorList>
            <person name="Varghese N."/>
            <person name="Submissions S."/>
        </authorList>
    </citation>
    <scope>NUCLEOTIDE SEQUENCE [LARGE SCALE GENOMIC DNA]</scope>
    <source>
        <strain evidence="2 3">DSM 21822</strain>
    </source>
</reference>
<dbReference type="AlphaFoldDB" id="A0A1I3YB90"/>
<accession>A0A1I3YB90</accession>
<organism evidence="2 3">
    <name type="scientific">Neomesorhizobium albiziae</name>
    <dbReference type="NCBI Taxonomy" id="335020"/>
    <lineage>
        <taxon>Bacteria</taxon>
        <taxon>Pseudomonadati</taxon>
        <taxon>Pseudomonadota</taxon>
        <taxon>Alphaproteobacteria</taxon>
        <taxon>Hyphomicrobiales</taxon>
        <taxon>Phyllobacteriaceae</taxon>
        <taxon>Neomesorhizobium</taxon>
    </lineage>
</organism>
<feature type="transmembrane region" description="Helical" evidence="1">
    <location>
        <begin position="12"/>
        <end position="29"/>
    </location>
</feature>
<dbReference type="Proteomes" id="UP000323300">
    <property type="component" value="Unassembled WGS sequence"/>
</dbReference>
<evidence type="ECO:0000313" key="3">
    <source>
        <dbReference type="Proteomes" id="UP000323300"/>
    </source>
</evidence>
<gene>
    <name evidence="2" type="ORF">SAMN04488498_104320</name>
</gene>
<keyword evidence="3" id="KW-1185">Reference proteome</keyword>
<dbReference type="RefSeq" id="WP_149759986.1">
    <property type="nucleotide sequence ID" value="NZ_BSPE01000007.1"/>
</dbReference>
<keyword evidence="1" id="KW-0472">Membrane</keyword>
<keyword evidence="1" id="KW-1133">Transmembrane helix</keyword>